<dbReference type="GO" id="GO:0006508">
    <property type="term" value="P:proteolysis"/>
    <property type="evidence" value="ECO:0007669"/>
    <property type="project" value="InterPro"/>
</dbReference>
<evidence type="ECO:0000313" key="7">
    <source>
        <dbReference type="Proteomes" id="UP001515480"/>
    </source>
</evidence>
<dbReference type="Proteomes" id="UP001515480">
    <property type="component" value="Unassembled WGS sequence"/>
</dbReference>
<comment type="cofactor">
    <cofactor evidence="1">
        <name>Zn(2+)</name>
        <dbReference type="ChEBI" id="CHEBI:29105"/>
    </cofactor>
</comment>
<gene>
    <name evidence="6" type="ORF">AB1Y20_001747</name>
</gene>
<dbReference type="EMBL" id="JBGBPQ010000001">
    <property type="protein sequence ID" value="KAL1530853.1"/>
    <property type="molecule type" value="Genomic_DNA"/>
</dbReference>
<feature type="active site" description="Proton donor/acceptor" evidence="3">
    <location>
        <position position="463"/>
    </location>
</feature>
<dbReference type="AlphaFoldDB" id="A0AB34K8M5"/>
<dbReference type="GO" id="GO:0004181">
    <property type="term" value="F:metallocarboxypeptidase activity"/>
    <property type="evidence" value="ECO:0007669"/>
    <property type="project" value="InterPro"/>
</dbReference>
<comment type="similarity">
    <text evidence="2 3">Belongs to the peptidase M14 family.</text>
</comment>
<dbReference type="PANTHER" id="PTHR12756">
    <property type="entry name" value="CYTOSOLIC CARBOXYPEPTIDASE"/>
    <property type="match status" value="1"/>
</dbReference>
<accession>A0AB34K8M5</accession>
<dbReference type="Gene3D" id="2.60.40.3120">
    <property type="match status" value="1"/>
</dbReference>
<feature type="region of interest" description="Disordered" evidence="4">
    <location>
        <begin position="894"/>
        <end position="916"/>
    </location>
</feature>
<dbReference type="InterPro" id="IPR040626">
    <property type="entry name" value="Pepdidase_M14_N"/>
</dbReference>
<dbReference type="InterPro" id="IPR000834">
    <property type="entry name" value="Peptidase_M14"/>
</dbReference>
<dbReference type="PROSITE" id="PS52035">
    <property type="entry name" value="PEPTIDASE_M14"/>
    <property type="match status" value="1"/>
</dbReference>
<organism evidence="6 7">
    <name type="scientific">Prymnesium parvum</name>
    <name type="common">Toxic golden alga</name>
    <dbReference type="NCBI Taxonomy" id="97485"/>
    <lineage>
        <taxon>Eukaryota</taxon>
        <taxon>Haptista</taxon>
        <taxon>Haptophyta</taxon>
        <taxon>Prymnesiophyceae</taxon>
        <taxon>Prymnesiales</taxon>
        <taxon>Prymnesiaceae</taxon>
        <taxon>Prymnesium</taxon>
    </lineage>
</organism>
<dbReference type="SUPFAM" id="SSF53187">
    <property type="entry name" value="Zn-dependent exopeptidases"/>
    <property type="match status" value="1"/>
</dbReference>
<evidence type="ECO:0000259" key="5">
    <source>
        <dbReference type="PROSITE" id="PS52035"/>
    </source>
</evidence>
<evidence type="ECO:0000256" key="2">
    <source>
        <dbReference type="ARBA" id="ARBA00005988"/>
    </source>
</evidence>
<evidence type="ECO:0000256" key="4">
    <source>
        <dbReference type="SAM" id="MobiDB-lite"/>
    </source>
</evidence>
<feature type="region of interest" description="Disordered" evidence="4">
    <location>
        <begin position="480"/>
        <end position="507"/>
    </location>
</feature>
<evidence type="ECO:0000256" key="1">
    <source>
        <dbReference type="ARBA" id="ARBA00001947"/>
    </source>
</evidence>
<reference evidence="6 7" key="1">
    <citation type="journal article" date="2024" name="Science">
        <title>Giant polyketide synthase enzymes in the biosynthesis of giant marine polyether toxins.</title>
        <authorList>
            <person name="Fallon T.R."/>
            <person name="Shende V.V."/>
            <person name="Wierzbicki I.H."/>
            <person name="Pendleton A.L."/>
            <person name="Watervoot N.F."/>
            <person name="Auber R.P."/>
            <person name="Gonzalez D.J."/>
            <person name="Wisecaver J.H."/>
            <person name="Moore B.S."/>
        </authorList>
    </citation>
    <scope>NUCLEOTIDE SEQUENCE [LARGE SCALE GENOMIC DNA]</scope>
    <source>
        <strain evidence="6 7">12B1</strain>
    </source>
</reference>
<protein>
    <recommendedName>
        <fullName evidence="5">Peptidase M14 domain-containing protein</fullName>
    </recommendedName>
</protein>
<dbReference type="Pfam" id="PF00246">
    <property type="entry name" value="Peptidase_M14"/>
    <property type="match status" value="1"/>
</dbReference>
<feature type="compositionally biased region" description="Low complexity" evidence="4">
    <location>
        <begin position="776"/>
        <end position="787"/>
    </location>
</feature>
<feature type="compositionally biased region" description="Basic and acidic residues" evidence="4">
    <location>
        <begin position="719"/>
        <end position="728"/>
    </location>
</feature>
<comment type="caution">
    <text evidence="6">The sequence shown here is derived from an EMBL/GenBank/DDBJ whole genome shotgun (WGS) entry which is preliminary data.</text>
</comment>
<dbReference type="Pfam" id="PF18027">
    <property type="entry name" value="Pepdidase_M14_N"/>
    <property type="match status" value="1"/>
</dbReference>
<feature type="compositionally biased region" description="Low complexity" evidence="4">
    <location>
        <begin position="894"/>
        <end position="905"/>
    </location>
</feature>
<proteinExistence type="inferred from homology"/>
<keyword evidence="7" id="KW-1185">Reference proteome</keyword>
<dbReference type="PANTHER" id="PTHR12756:SF11">
    <property type="entry name" value="CYTOSOLIC CARBOXYPEPTIDASE 1"/>
    <property type="match status" value="1"/>
</dbReference>
<feature type="region of interest" description="Disordered" evidence="4">
    <location>
        <begin position="776"/>
        <end position="858"/>
    </location>
</feature>
<dbReference type="InterPro" id="IPR050821">
    <property type="entry name" value="Cytosolic_carboxypeptidase"/>
</dbReference>
<feature type="domain" description="Peptidase M14" evidence="5">
    <location>
        <begin position="220"/>
        <end position="494"/>
    </location>
</feature>
<dbReference type="GO" id="GO:0008270">
    <property type="term" value="F:zinc ion binding"/>
    <property type="evidence" value="ECO:0007669"/>
    <property type="project" value="InterPro"/>
</dbReference>
<dbReference type="Gene3D" id="3.40.630.10">
    <property type="entry name" value="Zn peptidases"/>
    <property type="match status" value="1"/>
</dbReference>
<feature type="region of interest" description="Disordered" evidence="4">
    <location>
        <begin position="709"/>
        <end position="728"/>
    </location>
</feature>
<evidence type="ECO:0000313" key="6">
    <source>
        <dbReference type="EMBL" id="KAL1530853.1"/>
    </source>
</evidence>
<name>A0AB34K8M5_PRYPA</name>
<sequence>MDISMPTKARAPPNIRTLVPFPAPIAALPPSGPEPLLSLSAERREALIAAALERRRQQIDSGSAFNRVVYDSMVFVPPSADRVPGGALLFESRFESGNLRRAVHVSGNEYDLLLSWDHGTRGHTQWFFFAVIGARAGESYCFNIVNFCKPQSLYKHGMQPLMYSAKAAAEGTGWRRVGNDVVYYENGVHRRDREKGSHSTLSFSWEASASDDVIYFAMCYPYTYTTLRNYLTGLMGEPRRGQYLRRQRLALTIAGNECEAVWLTDHASSAEEINARPVVVVSARVHPGESNASWMMHGILDFLTSDAPEATALRRRVLFLIVPMLNPDGVIVGNYRCSLAAADLNRRWAKPSSRLHPTVHALKRLLLRLQARQSIAMYVDLHGHSRKQHVFMYGCAEAHPRAERRAAANCTLQQVFPLLISKEDLRGYFHFRSCNYAVKRGKESTGRVVLHRELSLLTSYTLEASFCGFMGPATLRDGRRAAAREAADEDSQTSAAEDRSRASPEGFHFNTDHLQQIGVQFCLGLWHFFGLAPPGASHTAASLSNVRTRDSSTITSTPSLADEEEVRRRHAGGLQLSAEEWAAGRDIRGDWSTLLPDNPSVRASLEYLLAGGATAALTWARRRHQAKHRQGELQDVAAEGGMGWGGSAEGEEAGFAQCDRCRGSLSGRNLAARPPPPQRRHPSAVLAARQQRRICPFAVSVLMWRYGERQRSQRSPPGKRIDEAWRSSREGARVAAARAGTDDDDMFGFLFKSLHAPHRISYAACRAAASGAAQRDARDSAALSSPPREGELRPATRRHSRGHALRDAPTYGEADGFQDSEEAHTLRSLAPPHPSDGGRPAHTRATTPPTHECPPPPAACAAERIRCSAAAGTSNLAHAGGSATNLRSMVFSTRPRPARSYPPSSHGADPQPSNAHTTLSAWSSIQHALLNKHAAYCTHARAFAIAY</sequence>
<evidence type="ECO:0000256" key="3">
    <source>
        <dbReference type="PROSITE-ProRule" id="PRU01379"/>
    </source>
</evidence>